<feature type="compositionally biased region" description="Basic residues" evidence="6">
    <location>
        <begin position="7"/>
        <end position="17"/>
    </location>
</feature>
<evidence type="ECO:0000256" key="4">
    <source>
        <dbReference type="PIRSR" id="PIRSR006806-1"/>
    </source>
</evidence>
<feature type="region of interest" description="Disordered" evidence="6">
    <location>
        <begin position="1"/>
        <end position="25"/>
    </location>
</feature>
<evidence type="ECO:0000313" key="7">
    <source>
        <dbReference type="EMBL" id="QEW05191.1"/>
    </source>
</evidence>
<dbReference type="Pfam" id="PF01812">
    <property type="entry name" value="5-FTHF_cyc-lig"/>
    <property type="match status" value="1"/>
</dbReference>
<name>A0A5J6L9Y8_9GAMM</name>
<dbReference type="Gene3D" id="3.40.50.10420">
    <property type="entry name" value="NagB/RpiA/CoA transferase-like"/>
    <property type="match status" value="1"/>
</dbReference>
<dbReference type="GO" id="GO:0046872">
    <property type="term" value="F:metal ion binding"/>
    <property type="evidence" value="ECO:0007669"/>
    <property type="project" value="UniProtKB-KW"/>
</dbReference>
<evidence type="ECO:0000256" key="5">
    <source>
        <dbReference type="RuleBase" id="RU361279"/>
    </source>
</evidence>
<dbReference type="PANTHER" id="PTHR23407">
    <property type="entry name" value="ATPASE INHIBITOR/5-FORMYLTETRAHYDROFOLATE CYCLO-LIGASE"/>
    <property type="match status" value="1"/>
</dbReference>
<keyword evidence="7" id="KW-0436">Ligase</keyword>
<evidence type="ECO:0000256" key="1">
    <source>
        <dbReference type="ARBA" id="ARBA00010638"/>
    </source>
</evidence>
<dbReference type="AlphaFoldDB" id="A0A5J6L9Y8"/>
<keyword evidence="2 4" id="KW-0547">Nucleotide-binding</keyword>
<dbReference type="InterPro" id="IPR002698">
    <property type="entry name" value="FTHF_cligase"/>
</dbReference>
<dbReference type="GO" id="GO:0009396">
    <property type="term" value="P:folic acid-containing compound biosynthetic process"/>
    <property type="evidence" value="ECO:0007669"/>
    <property type="project" value="TreeGrafter"/>
</dbReference>
<keyword evidence="5" id="KW-0460">Magnesium</keyword>
<dbReference type="InterPro" id="IPR037171">
    <property type="entry name" value="NagB/RpiA_transferase-like"/>
</dbReference>
<protein>
    <recommendedName>
        <fullName evidence="5">5-formyltetrahydrofolate cyclo-ligase</fullName>
        <ecNumber evidence="5">6.3.3.2</ecNumber>
    </recommendedName>
</protein>
<feature type="binding site" evidence="4">
    <location>
        <position position="56"/>
    </location>
    <ligand>
        <name>substrate</name>
    </ligand>
</feature>
<gene>
    <name evidence="7" type="ORF">F5I99_01010</name>
</gene>
<dbReference type="GO" id="GO:0005524">
    <property type="term" value="F:ATP binding"/>
    <property type="evidence" value="ECO:0007669"/>
    <property type="project" value="UniProtKB-KW"/>
</dbReference>
<evidence type="ECO:0000256" key="6">
    <source>
        <dbReference type="SAM" id="MobiDB-lite"/>
    </source>
</evidence>
<comment type="similarity">
    <text evidence="1 5">Belongs to the 5-formyltetrahydrofolate cyclo-ligase family.</text>
</comment>
<proteinExistence type="inferred from homology"/>
<dbReference type="PANTHER" id="PTHR23407:SF1">
    <property type="entry name" value="5-FORMYLTETRAHYDROFOLATE CYCLO-LIGASE"/>
    <property type="match status" value="1"/>
</dbReference>
<keyword evidence="8" id="KW-1185">Reference proteome</keyword>
<dbReference type="RefSeq" id="WP_151053255.1">
    <property type="nucleotide sequence ID" value="NZ_CP044222.1"/>
</dbReference>
<dbReference type="KEGG" id="nik:F5I99_01010"/>
<keyword evidence="3 4" id="KW-0067">ATP-binding</keyword>
<evidence type="ECO:0000313" key="8">
    <source>
        <dbReference type="Proteomes" id="UP000325606"/>
    </source>
</evidence>
<comment type="catalytic activity">
    <reaction evidence="5">
        <text>(6S)-5-formyl-5,6,7,8-tetrahydrofolate + ATP = (6R)-5,10-methenyltetrahydrofolate + ADP + phosphate</text>
        <dbReference type="Rhea" id="RHEA:10488"/>
        <dbReference type="ChEBI" id="CHEBI:30616"/>
        <dbReference type="ChEBI" id="CHEBI:43474"/>
        <dbReference type="ChEBI" id="CHEBI:57455"/>
        <dbReference type="ChEBI" id="CHEBI:57457"/>
        <dbReference type="ChEBI" id="CHEBI:456216"/>
        <dbReference type="EC" id="6.3.3.2"/>
    </reaction>
</comment>
<evidence type="ECO:0000256" key="3">
    <source>
        <dbReference type="ARBA" id="ARBA00022840"/>
    </source>
</evidence>
<dbReference type="GO" id="GO:0030272">
    <property type="term" value="F:5-formyltetrahydrofolate cyclo-ligase activity"/>
    <property type="evidence" value="ECO:0007669"/>
    <property type="project" value="UniProtKB-EC"/>
</dbReference>
<dbReference type="EC" id="6.3.3.2" evidence="5"/>
<dbReference type="NCBIfam" id="TIGR02727">
    <property type="entry name" value="MTHFS_bact"/>
    <property type="match status" value="1"/>
</dbReference>
<dbReference type="GO" id="GO:0035999">
    <property type="term" value="P:tetrahydrofolate interconversion"/>
    <property type="evidence" value="ECO:0007669"/>
    <property type="project" value="TreeGrafter"/>
</dbReference>
<dbReference type="PIRSF" id="PIRSF006806">
    <property type="entry name" value="FTHF_cligase"/>
    <property type="match status" value="1"/>
</dbReference>
<reference evidence="7 8" key="1">
    <citation type="submission" date="2019-09" db="EMBL/GenBank/DDBJ databases">
        <title>Nitrincola iocasae sp. nov., a bacterium isolated from the sediment collected at a cold seep field in South China Sea.</title>
        <authorList>
            <person name="Zhang H."/>
            <person name="Wang H."/>
            <person name="Li C."/>
        </authorList>
    </citation>
    <scope>NUCLEOTIDE SEQUENCE [LARGE SCALE GENOMIC DNA]</scope>
    <source>
        <strain evidence="7 8">KXZD1103</strain>
    </source>
</reference>
<dbReference type="InterPro" id="IPR024185">
    <property type="entry name" value="FTHF_cligase-like_sf"/>
</dbReference>
<feature type="binding site" evidence="4">
    <location>
        <position position="51"/>
    </location>
    <ligand>
        <name>substrate</name>
    </ligand>
</feature>
<dbReference type="EMBL" id="CP044222">
    <property type="protein sequence ID" value="QEW05191.1"/>
    <property type="molecule type" value="Genomic_DNA"/>
</dbReference>
<dbReference type="SUPFAM" id="SSF100950">
    <property type="entry name" value="NagB/RpiA/CoA transferase-like"/>
    <property type="match status" value="1"/>
</dbReference>
<organism evidence="7 8">
    <name type="scientific">Nitrincola iocasae</name>
    <dbReference type="NCBI Taxonomy" id="2614693"/>
    <lineage>
        <taxon>Bacteria</taxon>
        <taxon>Pseudomonadati</taxon>
        <taxon>Pseudomonadota</taxon>
        <taxon>Gammaproteobacteria</taxon>
        <taxon>Oceanospirillales</taxon>
        <taxon>Oceanospirillaceae</taxon>
        <taxon>Nitrincola</taxon>
    </lineage>
</organism>
<dbReference type="Proteomes" id="UP000325606">
    <property type="component" value="Chromosome"/>
</dbReference>
<sequence length="199" mass="23014">MPDSRRALRQHLRRQRRALSASEQKRHANRLCRNLKHQLWFRKAQNIALYLPNDGEISPEPLIHLCWQLGKSVYLPVLHPIHHNRLWFLPYRPGSPMRLNRYGISEPKLQRTPRTPAWALDLVFLPLVAFDIQGGRLGMGGGYYDRTFGFKLQYKGIIRGPKLIGLAHNLQKVDCLTTESWDVPLTGIATEEGVYRLSC</sequence>
<comment type="cofactor">
    <cofactor evidence="5">
        <name>Mg(2+)</name>
        <dbReference type="ChEBI" id="CHEBI:18420"/>
    </cofactor>
</comment>
<evidence type="ECO:0000256" key="2">
    <source>
        <dbReference type="ARBA" id="ARBA00022741"/>
    </source>
</evidence>
<feature type="binding site" evidence="4">
    <location>
        <begin position="136"/>
        <end position="144"/>
    </location>
    <ligand>
        <name>ATP</name>
        <dbReference type="ChEBI" id="CHEBI:30616"/>
    </ligand>
</feature>
<keyword evidence="5" id="KW-0479">Metal-binding</keyword>
<accession>A0A5J6L9Y8</accession>
<feature type="binding site" evidence="4">
    <location>
        <begin position="5"/>
        <end position="9"/>
    </location>
    <ligand>
        <name>ATP</name>
        <dbReference type="ChEBI" id="CHEBI:30616"/>
    </ligand>
</feature>